<organism evidence="7 8">
    <name type="scientific">Gymnopilus dilepis</name>
    <dbReference type="NCBI Taxonomy" id="231916"/>
    <lineage>
        <taxon>Eukaryota</taxon>
        <taxon>Fungi</taxon>
        <taxon>Dikarya</taxon>
        <taxon>Basidiomycota</taxon>
        <taxon>Agaricomycotina</taxon>
        <taxon>Agaricomycetes</taxon>
        <taxon>Agaricomycetidae</taxon>
        <taxon>Agaricales</taxon>
        <taxon>Agaricineae</taxon>
        <taxon>Hymenogastraceae</taxon>
        <taxon>Gymnopilus</taxon>
    </lineage>
</organism>
<dbReference type="Gene3D" id="1.10.510.10">
    <property type="entry name" value="Transferase(Phosphotransferase) domain 1"/>
    <property type="match status" value="1"/>
</dbReference>
<evidence type="ECO:0000256" key="2">
    <source>
        <dbReference type="ARBA" id="ARBA00022679"/>
    </source>
</evidence>
<sequence>MADSLSTFSTTPRYAVRRVIAKQYCVAAVMQQGSAYQVLRVLDLRDERVKVLKAVSRTLVDDAVIARNLAWLGRARKENSRHFTMLAHFYAPADWFMVFDMPGYTLQNLLKDSELLPLPSRQIREIIAQIIAALSDLHKRGLVHLNVSPASIEILDRSTIVESVYRGKGRFEDKTMLKCARIRLVFFGDAGICDDELVGVDSYRAPEIVLVSDEGMGTSFRSDIFSVGCIFWEMLKGRPMFAACEGQGCYVKAKVHMFVVVLGEFPVDMVAHVRFLHEGIFKGRTSAELMGRGDLPNVVLDFLDSAESLQESVDDQDVLDVLEYLTKLAPLDRSSLEDVLEYRYFEDQSDL</sequence>
<dbReference type="PROSITE" id="PS50011">
    <property type="entry name" value="PROTEIN_KINASE_DOM"/>
    <property type="match status" value="1"/>
</dbReference>
<dbReference type="InterPro" id="IPR051175">
    <property type="entry name" value="CLK_kinases"/>
</dbReference>
<keyword evidence="5" id="KW-0067">ATP-binding</keyword>
<evidence type="ECO:0000259" key="6">
    <source>
        <dbReference type="PROSITE" id="PS50011"/>
    </source>
</evidence>
<dbReference type="GO" id="GO:0005634">
    <property type="term" value="C:nucleus"/>
    <property type="evidence" value="ECO:0007669"/>
    <property type="project" value="TreeGrafter"/>
</dbReference>
<keyword evidence="4" id="KW-0418">Kinase</keyword>
<evidence type="ECO:0000313" key="7">
    <source>
        <dbReference type="EMBL" id="PPQ66499.1"/>
    </source>
</evidence>
<evidence type="ECO:0000313" key="8">
    <source>
        <dbReference type="Proteomes" id="UP000284706"/>
    </source>
</evidence>
<keyword evidence="8" id="KW-1185">Reference proteome</keyword>
<protein>
    <recommendedName>
        <fullName evidence="6">Protein kinase domain-containing protein</fullName>
    </recommendedName>
</protein>
<evidence type="ECO:0000256" key="4">
    <source>
        <dbReference type="ARBA" id="ARBA00022777"/>
    </source>
</evidence>
<comment type="caution">
    <text evidence="7">The sequence shown here is derived from an EMBL/GenBank/DDBJ whole genome shotgun (WGS) entry which is preliminary data.</text>
</comment>
<dbReference type="PANTHER" id="PTHR45646:SF11">
    <property type="entry name" value="SERINE_THREONINE-PROTEIN KINASE DOA"/>
    <property type="match status" value="1"/>
</dbReference>
<reference evidence="7 8" key="1">
    <citation type="journal article" date="2018" name="Evol. Lett.">
        <title>Horizontal gene cluster transfer increased hallucinogenic mushroom diversity.</title>
        <authorList>
            <person name="Reynolds H.T."/>
            <person name="Vijayakumar V."/>
            <person name="Gluck-Thaler E."/>
            <person name="Korotkin H.B."/>
            <person name="Matheny P.B."/>
            <person name="Slot J.C."/>
        </authorList>
    </citation>
    <scope>NUCLEOTIDE SEQUENCE [LARGE SCALE GENOMIC DNA]</scope>
    <source>
        <strain evidence="7 8">SRW20</strain>
    </source>
</reference>
<gene>
    <name evidence="7" type="ORF">CVT26_011187</name>
</gene>
<dbReference type="Pfam" id="PF00069">
    <property type="entry name" value="Pkinase"/>
    <property type="match status" value="1"/>
</dbReference>
<dbReference type="GO" id="GO:0005524">
    <property type="term" value="F:ATP binding"/>
    <property type="evidence" value="ECO:0007669"/>
    <property type="project" value="UniProtKB-KW"/>
</dbReference>
<keyword evidence="3" id="KW-0547">Nucleotide-binding</keyword>
<evidence type="ECO:0000256" key="5">
    <source>
        <dbReference type="ARBA" id="ARBA00022840"/>
    </source>
</evidence>
<dbReference type="SMART" id="SM00220">
    <property type="entry name" value="S_TKc"/>
    <property type="match status" value="1"/>
</dbReference>
<dbReference type="GO" id="GO:0004674">
    <property type="term" value="F:protein serine/threonine kinase activity"/>
    <property type="evidence" value="ECO:0007669"/>
    <property type="project" value="UniProtKB-KW"/>
</dbReference>
<dbReference type="Gene3D" id="3.30.200.20">
    <property type="entry name" value="Phosphorylase Kinase, domain 1"/>
    <property type="match status" value="1"/>
</dbReference>
<accession>A0A409VJP0</accession>
<dbReference type="InterPro" id="IPR000719">
    <property type="entry name" value="Prot_kinase_dom"/>
</dbReference>
<evidence type="ECO:0000256" key="1">
    <source>
        <dbReference type="ARBA" id="ARBA00022527"/>
    </source>
</evidence>
<dbReference type="OrthoDB" id="3068150at2759"/>
<keyword evidence="1" id="KW-0723">Serine/threonine-protein kinase</keyword>
<dbReference type="Proteomes" id="UP000284706">
    <property type="component" value="Unassembled WGS sequence"/>
</dbReference>
<dbReference type="InParanoid" id="A0A409VJP0"/>
<dbReference type="PANTHER" id="PTHR45646">
    <property type="entry name" value="SERINE/THREONINE-PROTEIN KINASE DOA-RELATED"/>
    <property type="match status" value="1"/>
</dbReference>
<dbReference type="AlphaFoldDB" id="A0A409VJP0"/>
<dbReference type="EMBL" id="NHYE01005629">
    <property type="protein sequence ID" value="PPQ66499.1"/>
    <property type="molecule type" value="Genomic_DNA"/>
</dbReference>
<dbReference type="SUPFAM" id="SSF56112">
    <property type="entry name" value="Protein kinase-like (PK-like)"/>
    <property type="match status" value="1"/>
</dbReference>
<proteinExistence type="predicted"/>
<dbReference type="InterPro" id="IPR011009">
    <property type="entry name" value="Kinase-like_dom_sf"/>
</dbReference>
<name>A0A409VJP0_9AGAR</name>
<keyword evidence="2" id="KW-0808">Transferase</keyword>
<feature type="domain" description="Protein kinase" evidence="6">
    <location>
        <begin position="24"/>
        <end position="345"/>
    </location>
</feature>
<evidence type="ECO:0000256" key="3">
    <source>
        <dbReference type="ARBA" id="ARBA00022741"/>
    </source>
</evidence>